<dbReference type="InterPro" id="IPR000073">
    <property type="entry name" value="AB_hydrolase_1"/>
</dbReference>
<evidence type="ECO:0000256" key="3">
    <source>
        <dbReference type="PIRSR" id="PIRSR000443-1"/>
    </source>
</evidence>
<keyword evidence="1 2" id="KW-0808">Transferase</keyword>
<dbReference type="Gene3D" id="3.40.50.1820">
    <property type="entry name" value="alpha/beta hydrolase"/>
    <property type="match status" value="1"/>
</dbReference>
<dbReference type="NCBIfam" id="NF001209">
    <property type="entry name" value="PRK00175.1"/>
    <property type="match status" value="1"/>
</dbReference>
<feature type="active site" evidence="2 3">
    <location>
        <position position="373"/>
    </location>
</feature>
<dbReference type="GO" id="GO:0009086">
    <property type="term" value="P:methionine biosynthetic process"/>
    <property type="evidence" value="ECO:0007669"/>
    <property type="project" value="UniProtKB-UniRule"/>
</dbReference>
<dbReference type="Proteomes" id="UP000265715">
    <property type="component" value="Unassembled WGS sequence"/>
</dbReference>
<feature type="binding site" evidence="2">
    <location>
        <position position="374"/>
    </location>
    <ligand>
        <name>substrate</name>
    </ligand>
</feature>
<dbReference type="GO" id="GO:0004414">
    <property type="term" value="F:homoserine O-acetyltransferase activity"/>
    <property type="evidence" value="ECO:0007669"/>
    <property type="project" value="UniProtKB-UniRule"/>
</dbReference>
<dbReference type="HAMAP" id="MF_00296">
    <property type="entry name" value="MetX_acyltransf"/>
    <property type="match status" value="1"/>
</dbReference>
<dbReference type="EC" id="2.3.1.31" evidence="2"/>
<comment type="similarity">
    <text evidence="2">Belongs to the AB hydrolase superfamily. MetX family.</text>
</comment>
<evidence type="ECO:0000313" key="5">
    <source>
        <dbReference type="EMBL" id="RIH78512.1"/>
    </source>
</evidence>
<evidence type="ECO:0000256" key="2">
    <source>
        <dbReference type="HAMAP-Rule" id="MF_00296"/>
    </source>
</evidence>
<comment type="caution">
    <text evidence="2">Lacks conserved residue(s) required for the propagation of feature annotation.</text>
</comment>
<feature type="active site" description="Nucleophile" evidence="2 3">
    <location>
        <position position="196"/>
    </location>
</feature>
<sequence length="397" mass="43395">MSTTSVVLDPGGDLIRETWGEHEALLYKPPRSRGRVTPPQPQTVRLTAPGEVFGLEQGGLLPELHLRYETYGQLNRARDNAVLVFHAWTGSAHLAGTYDEPTLRLLSPLEQAFGADGWWDALVGPGRVLDSGQKFVICANHLGSCYGSTGPLSRNPLTGEPYGPEFPAITVRDMARAQARLLDHLGIEKVTVLGGSLGGMVALEFALLYPQRVRQLVVLAAPSVHGPWARAFNRLSREAVLSDPAYRGGYYSEQPLGLQLGRAIAMLSFRSPESFNLRWNDSPAKGESYVLYQGEKFIRRFDANAYLTLSNAMDTHDVARGRGSLEAALGRLRSTPSLWVGIDTDVLYTAAEVRLGALLSGGEYREIQSPHGHDAFLIETDQVEEILTGFLSVADGR</sequence>
<feature type="active site" evidence="2 3">
    <location>
        <position position="345"/>
    </location>
</feature>
<protein>
    <recommendedName>
        <fullName evidence="2">Homoserine O-acetyltransferase</fullName>
        <shortName evidence="2">HAT</shortName>
        <ecNumber evidence="2">2.3.1.31</ecNumber>
    </recommendedName>
    <alternativeName>
        <fullName evidence="2">Homoserine transacetylase</fullName>
        <shortName evidence="2">HTA</shortName>
    </alternativeName>
</protein>
<dbReference type="PRINTS" id="PR00111">
    <property type="entry name" value="ABHYDROLASE"/>
</dbReference>
<feature type="domain" description="AB hydrolase-1" evidence="4">
    <location>
        <begin position="81"/>
        <end position="376"/>
    </location>
</feature>
<dbReference type="Pfam" id="PF00561">
    <property type="entry name" value="Abhydrolase_1"/>
    <property type="match status" value="1"/>
</dbReference>
<gene>
    <name evidence="5" type="primary">metX</name>
    <name evidence="2" type="synonym">metXA</name>
    <name evidence="5" type="ORF">Mterra_03663</name>
</gene>
<proteinExistence type="inferred from homology"/>
<keyword evidence="2" id="KW-0486">Methionine biosynthesis</keyword>
<dbReference type="RefSeq" id="WP_245971695.1">
    <property type="nucleotide sequence ID" value="NZ_QXDL01000263.1"/>
</dbReference>
<dbReference type="PANTHER" id="PTHR32268">
    <property type="entry name" value="HOMOSERINE O-ACETYLTRANSFERASE"/>
    <property type="match status" value="1"/>
</dbReference>
<comment type="subcellular location">
    <subcellularLocation>
        <location evidence="2">Cytoplasm</location>
    </subcellularLocation>
</comment>
<evidence type="ECO:0000313" key="6">
    <source>
        <dbReference type="Proteomes" id="UP000265715"/>
    </source>
</evidence>
<comment type="pathway">
    <text evidence="2">Amino-acid biosynthesis; L-methionine biosynthesis via de novo pathway; O-acetyl-L-homoserine from L-homoserine: step 1/1.</text>
</comment>
<accession>A0A399E8Y4</accession>
<dbReference type="GO" id="GO:0009092">
    <property type="term" value="P:homoserine metabolic process"/>
    <property type="evidence" value="ECO:0007669"/>
    <property type="project" value="TreeGrafter"/>
</dbReference>
<reference evidence="5 6" key="1">
    <citation type="submission" date="2018-08" db="EMBL/GenBank/DDBJ databases">
        <title>Meiothermus terrae DSM 26712 genome sequencing project.</title>
        <authorList>
            <person name="Da Costa M.S."/>
            <person name="Albuquerque L."/>
            <person name="Raposo P."/>
            <person name="Froufe H.J.C."/>
            <person name="Barroso C.S."/>
            <person name="Egas C."/>
        </authorList>
    </citation>
    <scope>NUCLEOTIDE SEQUENCE [LARGE SCALE GENOMIC DNA]</scope>
    <source>
        <strain evidence="5 6">DSM 26712</strain>
    </source>
</reference>
<comment type="catalytic activity">
    <reaction evidence="2">
        <text>L-homoserine + acetyl-CoA = O-acetyl-L-homoserine + CoA</text>
        <dbReference type="Rhea" id="RHEA:13701"/>
        <dbReference type="ChEBI" id="CHEBI:57287"/>
        <dbReference type="ChEBI" id="CHEBI:57288"/>
        <dbReference type="ChEBI" id="CHEBI:57476"/>
        <dbReference type="ChEBI" id="CHEBI:57716"/>
        <dbReference type="EC" id="2.3.1.31"/>
    </reaction>
</comment>
<comment type="caution">
    <text evidence="5">The sequence shown here is derived from an EMBL/GenBank/DDBJ whole genome shotgun (WGS) entry which is preliminary data.</text>
</comment>
<dbReference type="EMBL" id="QXDL01000263">
    <property type="protein sequence ID" value="RIH78512.1"/>
    <property type="molecule type" value="Genomic_DNA"/>
</dbReference>
<dbReference type="InterPro" id="IPR008220">
    <property type="entry name" value="HAT_MetX-like"/>
</dbReference>
<evidence type="ECO:0000256" key="1">
    <source>
        <dbReference type="ARBA" id="ARBA00022679"/>
    </source>
</evidence>
<name>A0A399E8Y4_9DEIN</name>
<comment type="function">
    <text evidence="2">Transfers an acetyl group from acetyl-CoA to L-homoserine, forming acetyl-L-homoserine.</text>
</comment>
<dbReference type="NCBIfam" id="TIGR01392">
    <property type="entry name" value="homoserO_Ac_trn"/>
    <property type="match status" value="1"/>
</dbReference>
<dbReference type="UniPathway" id="UPA00051">
    <property type="reaction ID" value="UER00074"/>
</dbReference>
<dbReference type="PIRSF" id="PIRSF000443">
    <property type="entry name" value="Homoser_Ac_trans"/>
    <property type="match status" value="1"/>
</dbReference>
<keyword evidence="2" id="KW-0028">Amino-acid biosynthesis</keyword>
<keyword evidence="2" id="KW-0963">Cytoplasm</keyword>
<dbReference type="AlphaFoldDB" id="A0A399E8Y4"/>
<dbReference type="SUPFAM" id="SSF53474">
    <property type="entry name" value="alpha/beta-Hydrolases"/>
    <property type="match status" value="1"/>
</dbReference>
<dbReference type="GO" id="GO:0005737">
    <property type="term" value="C:cytoplasm"/>
    <property type="evidence" value="ECO:0007669"/>
    <property type="project" value="UniProtKB-SubCell"/>
</dbReference>
<dbReference type="InterPro" id="IPR029058">
    <property type="entry name" value="AB_hydrolase_fold"/>
</dbReference>
<feature type="binding site" evidence="2">
    <location>
        <position position="262"/>
    </location>
    <ligand>
        <name>substrate</name>
    </ligand>
</feature>
<dbReference type="PANTHER" id="PTHR32268:SF11">
    <property type="entry name" value="HOMOSERINE O-ACETYLTRANSFERASE"/>
    <property type="match status" value="1"/>
</dbReference>
<evidence type="ECO:0000259" key="4">
    <source>
        <dbReference type="Pfam" id="PF00561"/>
    </source>
</evidence>
<organism evidence="5 6">
    <name type="scientific">Calidithermus terrae</name>
    <dbReference type="NCBI Taxonomy" id="1408545"/>
    <lineage>
        <taxon>Bacteria</taxon>
        <taxon>Thermotogati</taxon>
        <taxon>Deinococcota</taxon>
        <taxon>Deinococci</taxon>
        <taxon>Thermales</taxon>
        <taxon>Thermaceae</taxon>
        <taxon>Calidithermus</taxon>
    </lineage>
</organism>
<keyword evidence="2 5" id="KW-0012">Acyltransferase</keyword>
<comment type="subunit">
    <text evidence="2">Homodimer.</text>
</comment>
<keyword evidence="6" id="KW-1185">Reference proteome</keyword>